<comment type="caution">
    <text evidence="1">The sequence shown here is derived from an EMBL/GenBank/DDBJ whole genome shotgun (WGS) entry which is preliminary data.</text>
</comment>
<name>A0ACA9M3G5_9GLOM</name>
<accession>A0ACA9M3G5</accession>
<gene>
    <name evidence="1" type="ORF">SCALOS_LOCUS5738</name>
</gene>
<keyword evidence="2" id="KW-1185">Reference proteome</keyword>
<organism evidence="1 2">
    <name type="scientific">Scutellospora calospora</name>
    <dbReference type="NCBI Taxonomy" id="85575"/>
    <lineage>
        <taxon>Eukaryota</taxon>
        <taxon>Fungi</taxon>
        <taxon>Fungi incertae sedis</taxon>
        <taxon>Mucoromycota</taxon>
        <taxon>Glomeromycotina</taxon>
        <taxon>Glomeromycetes</taxon>
        <taxon>Diversisporales</taxon>
        <taxon>Gigasporaceae</taxon>
        <taxon>Scutellospora</taxon>
    </lineage>
</organism>
<reference evidence="1" key="1">
    <citation type="submission" date="2021-06" db="EMBL/GenBank/DDBJ databases">
        <authorList>
            <person name="Kallberg Y."/>
            <person name="Tangrot J."/>
            <person name="Rosling A."/>
        </authorList>
    </citation>
    <scope>NUCLEOTIDE SEQUENCE</scope>
    <source>
        <strain evidence="1">AU212A</strain>
    </source>
</reference>
<evidence type="ECO:0000313" key="2">
    <source>
        <dbReference type="Proteomes" id="UP000789860"/>
    </source>
</evidence>
<protein>
    <submittedName>
        <fullName evidence="1">4825_t:CDS:1</fullName>
    </submittedName>
</protein>
<dbReference type="Proteomes" id="UP000789860">
    <property type="component" value="Unassembled WGS sequence"/>
</dbReference>
<proteinExistence type="predicted"/>
<evidence type="ECO:0000313" key="1">
    <source>
        <dbReference type="EMBL" id="CAG8567798.1"/>
    </source>
</evidence>
<sequence>MEFTINSKIVKNVLQLRKQIEGSVVSEIRITNDTFSCYDKEGRIVDLKYDQGITTEPMEQARLSLFLNDLWQMEVPMRVLDNVKGETWEDQITLLRDKIKNTCPDPVNLLQYYYLL</sequence>
<feature type="non-terminal residue" evidence="1">
    <location>
        <position position="116"/>
    </location>
</feature>
<dbReference type="EMBL" id="CAJVPM010009864">
    <property type="protein sequence ID" value="CAG8567798.1"/>
    <property type="molecule type" value="Genomic_DNA"/>
</dbReference>